<dbReference type="InterPro" id="IPR049978">
    <property type="entry name" value="SCO6880-like"/>
</dbReference>
<feature type="transmembrane region" description="Helical" evidence="1">
    <location>
        <begin position="26"/>
        <end position="46"/>
    </location>
</feature>
<evidence type="ECO:0000256" key="1">
    <source>
        <dbReference type="SAM" id="Phobius"/>
    </source>
</evidence>
<gene>
    <name evidence="2" type="ORF">BVL65_00425</name>
</gene>
<accession>A0ABM6GHD7</accession>
<dbReference type="EMBL" id="CP019058">
    <property type="protein sequence ID" value="APW18125.1"/>
    <property type="molecule type" value="Genomic_DNA"/>
</dbReference>
<dbReference type="NCBIfam" id="NF042935">
    <property type="entry name" value="SCO6880_fam"/>
    <property type="match status" value="1"/>
</dbReference>
<name>A0ABM6GHD7_9BIFI</name>
<protein>
    <recommendedName>
        <fullName evidence="4">PrgI family protein</fullName>
    </recommendedName>
</protein>
<keyword evidence="3" id="KW-1185">Reference proteome</keyword>
<dbReference type="Proteomes" id="UP000186260">
    <property type="component" value="Chromosome"/>
</dbReference>
<evidence type="ECO:0000313" key="2">
    <source>
        <dbReference type="EMBL" id="APW18125.1"/>
    </source>
</evidence>
<dbReference type="RefSeq" id="WP_076002539.1">
    <property type="nucleotide sequence ID" value="NZ_CP019058.1"/>
</dbReference>
<feature type="transmembrane region" description="Helical" evidence="1">
    <location>
        <begin position="52"/>
        <end position="71"/>
    </location>
</feature>
<keyword evidence="1" id="KW-0812">Transmembrane</keyword>
<evidence type="ECO:0000313" key="3">
    <source>
        <dbReference type="Proteomes" id="UP000186260"/>
    </source>
</evidence>
<organism evidence="2 3">
    <name type="scientific">Gardnerella swidsinskii</name>
    <dbReference type="NCBI Taxonomy" id="2792979"/>
    <lineage>
        <taxon>Bacteria</taxon>
        <taxon>Bacillati</taxon>
        <taxon>Actinomycetota</taxon>
        <taxon>Actinomycetes</taxon>
        <taxon>Bifidobacteriales</taxon>
        <taxon>Bifidobacteriaceae</taxon>
        <taxon>Gardnerella</taxon>
    </lineage>
</organism>
<keyword evidence="1" id="KW-1133">Transmembrane helix</keyword>
<sequence>MSNRISASFSPVSNAGVILFWKTHQVVIGFMCIIWCLIPLFLGGSLFQLTNIPAFFILIISLVTFHGRSLWQIIAIRLGFGVREATGATRWTMSPMSAFSTVGYIDVAGVTDKIIKPVEVVNTDYNGACFLFDKENGQATAVLKMTAIPFLFLSADTQDERALAWSDLLSSLAEHKDIVRIVTQARSLPVENVRDDSFTREEDFSKRDAGNVNSQLHKVMSHDLILTVTVDVEKAQNFITTHGGGIRGISELLKTRLIPIVSFLEDAGIDKEFSILWLNYGQVRGLMKTMVDPSSNTILSKHGELDDTIPVSTSYTEFANEVQVGSMYARTYWIDKFPEKSVYSGFLKQFIVQKTYSMVFTQVWRCIEGHKAQKVLGNRVAELERIKSINERIGRVSSKKYDQELESIRQRLEELPKFNAEVEFQGYVTLISPDLYVLNDQTNMLVTKTSFVHYDRMTCQQWVGWLNALPMGLAGRS</sequence>
<evidence type="ECO:0008006" key="4">
    <source>
        <dbReference type="Google" id="ProtNLM"/>
    </source>
</evidence>
<keyword evidence="1" id="KW-0472">Membrane</keyword>
<proteinExistence type="predicted"/>
<reference evidence="3" key="1">
    <citation type="submission" date="2017-01" db="EMBL/GenBank/DDBJ databases">
        <title>Gardnerella vaginalis bacteremia associated with severe acute encephalopathy in a young female patient: Case Report and characterization of the isolate.</title>
        <authorList>
            <person name="Tankovic J."/>
            <person name="Timinskas A."/>
            <person name="Zilnyte M."/>
            <person name="Janulaitiene M."/>
            <person name="Zvirbliene A."/>
            <person name="Pleckaityte M."/>
        </authorList>
    </citation>
    <scope>NUCLEOTIDE SEQUENCE [LARGE SCALE GENOMIC DNA]</scope>
    <source>
        <strain evidence="3">GV37</strain>
    </source>
</reference>